<keyword evidence="5 7" id="KW-0863">Zinc-finger</keyword>
<accession>A0ABR0EQD0</accession>
<dbReference type="PROSITE" id="PS51867">
    <property type="entry name" value="ZF_RING_GID"/>
    <property type="match status" value="1"/>
</dbReference>
<dbReference type="InterPro" id="IPR006595">
    <property type="entry name" value="CTLH_C"/>
</dbReference>
<dbReference type="CDD" id="cd16652">
    <property type="entry name" value="dRING_Rmd5p-like"/>
    <property type="match status" value="1"/>
</dbReference>
<feature type="zinc finger region" description="RING-Gid-type" evidence="7">
    <location>
        <begin position="381"/>
        <end position="423"/>
    </location>
</feature>
<name>A0ABR0EQD0_ZASCE</name>
<proteinExistence type="predicted"/>
<evidence type="ECO:0000313" key="11">
    <source>
        <dbReference type="Proteomes" id="UP001305779"/>
    </source>
</evidence>
<evidence type="ECO:0000256" key="6">
    <source>
        <dbReference type="ARBA" id="ARBA00022833"/>
    </source>
</evidence>
<dbReference type="Gene3D" id="3.30.40.10">
    <property type="entry name" value="Zinc/RING finger domain, C3HC4 (zinc finger)"/>
    <property type="match status" value="1"/>
</dbReference>
<evidence type="ECO:0000313" key="10">
    <source>
        <dbReference type="EMBL" id="KAK4503456.1"/>
    </source>
</evidence>
<dbReference type="InterPro" id="IPR044063">
    <property type="entry name" value="ZF_RING_GID"/>
</dbReference>
<dbReference type="PROSITE" id="PS50897">
    <property type="entry name" value="CTLH"/>
    <property type="match status" value="1"/>
</dbReference>
<dbReference type="EMBL" id="JAXOVC010000003">
    <property type="protein sequence ID" value="KAK4503456.1"/>
    <property type="molecule type" value="Genomic_DNA"/>
</dbReference>
<dbReference type="PANTHER" id="PTHR12170:SF3">
    <property type="entry name" value="GH10162P"/>
    <property type="match status" value="1"/>
</dbReference>
<evidence type="ECO:0000256" key="4">
    <source>
        <dbReference type="ARBA" id="ARBA00022723"/>
    </source>
</evidence>
<dbReference type="InterPro" id="IPR027370">
    <property type="entry name" value="Znf-RING_euk"/>
</dbReference>
<sequence>MDNIFAAHKQQETKGNLSKTIDSVQSLIDLLQTTRDHVAADPSMSALHLAKLQTPVKQSFTKLEEDLKEVNKGMNAYQKALKDKFKTASLPTSTNEVLNEKEDLVNRAIAMHLLREGKFNVARTFVKEVSAKAPPVSEDSEETIDVDMETGQPLNNTRSWIEDLADADDVMIDGMEAVADGELERSGLQKKFTDMYHILDSLRNQHNLEPAIEWARQHSFELENRGSNLEFELARLKFVELYTTEDIMADDPFAGPLRALEYARETFPAFNNRYARETSSLLGSLAFSPELGTSPYKPFFHNSSSFEEASASFTREFCGMLGLSSQSPLYTAVTAGGIALPILEKVERVMAQARGQWTSVNELPVETPLPPGFAFHSIFVCPVSKEQATDANPPMMLPCGHVIARESLDMHSKGKSRMKCPYCPNESHPREAKRVYI</sequence>
<evidence type="ECO:0000256" key="5">
    <source>
        <dbReference type="ARBA" id="ARBA00022771"/>
    </source>
</evidence>
<feature type="domain" description="RING-Gid-type" evidence="9">
    <location>
        <begin position="381"/>
        <end position="423"/>
    </location>
</feature>
<dbReference type="PROSITE" id="PS50896">
    <property type="entry name" value="LISH"/>
    <property type="match status" value="1"/>
</dbReference>
<reference evidence="10 11" key="1">
    <citation type="journal article" date="2023" name="G3 (Bethesda)">
        <title>A chromosome-level genome assembly of Zasmidium syzygii isolated from banana leaves.</title>
        <authorList>
            <person name="van Westerhoven A.C."/>
            <person name="Mehrabi R."/>
            <person name="Talebi R."/>
            <person name="Steentjes M.B.F."/>
            <person name="Corcolon B."/>
            <person name="Chong P.A."/>
            <person name="Kema G.H.J."/>
            <person name="Seidl M.F."/>
        </authorList>
    </citation>
    <scope>NUCLEOTIDE SEQUENCE [LARGE SCALE GENOMIC DNA]</scope>
    <source>
        <strain evidence="10 11">P124</strain>
    </source>
</reference>
<dbReference type="Proteomes" id="UP001305779">
    <property type="component" value="Unassembled WGS sequence"/>
</dbReference>
<evidence type="ECO:0000259" key="9">
    <source>
        <dbReference type="PROSITE" id="PS51867"/>
    </source>
</evidence>
<dbReference type="SUPFAM" id="SSF57850">
    <property type="entry name" value="RING/U-box"/>
    <property type="match status" value="1"/>
</dbReference>
<keyword evidence="11" id="KW-1185">Reference proteome</keyword>
<dbReference type="InterPro" id="IPR024964">
    <property type="entry name" value="CTLH/CRA"/>
</dbReference>
<dbReference type="InterPro" id="IPR013083">
    <property type="entry name" value="Znf_RING/FYVE/PHD"/>
</dbReference>
<feature type="domain" description="CTLH" evidence="8">
    <location>
        <begin position="191"/>
        <end position="249"/>
    </location>
</feature>
<evidence type="ECO:0000256" key="2">
    <source>
        <dbReference type="ARBA" id="ARBA00004496"/>
    </source>
</evidence>
<protein>
    <recommendedName>
        <fullName evidence="12">Regulator of gluconeogenesis Rmd5</fullName>
    </recommendedName>
</protein>
<dbReference type="Pfam" id="PF13445">
    <property type="entry name" value="zf-RING_UBOX"/>
    <property type="match status" value="1"/>
</dbReference>
<evidence type="ECO:0000259" key="8">
    <source>
        <dbReference type="PROSITE" id="PS50897"/>
    </source>
</evidence>
<gene>
    <name evidence="10" type="ORF">PRZ48_004371</name>
</gene>
<dbReference type="SMART" id="SM00757">
    <property type="entry name" value="CRA"/>
    <property type="match status" value="1"/>
</dbReference>
<dbReference type="SMART" id="SM00668">
    <property type="entry name" value="CTLH"/>
    <property type="match status" value="1"/>
</dbReference>
<evidence type="ECO:0000256" key="1">
    <source>
        <dbReference type="ARBA" id="ARBA00002343"/>
    </source>
</evidence>
<organism evidence="10 11">
    <name type="scientific">Zasmidium cellare</name>
    <name type="common">Wine cellar mold</name>
    <name type="synonym">Racodium cellare</name>
    <dbReference type="NCBI Taxonomy" id="395010"/>
    <lineage>
        <taxon>Eukaryota</taxon>
        <taxon>Fungi</taxon>
        <taxon>Dikarya</taxon>
        <taxon>Ascomycota</taxon>
        <taxon>Pezizomycotina</taxon>
        <taxon>Dothideomycetes</taxon>
        <taxon>Dothideomycetidae</taxon>
        <taxon>Mycosphaerellales</taxon>
        <taxon>Mycosphaerellaceae</taxon>
        <taxon>Zasmidium</taxon>
    </lineage>
</organism>
<keyword evidence="3" id="KW-0963">Cytoplasm</keyword>
<comment type="function">
    <text evidence="1">Involved in the proteasome-dependent degradation of fructose-1,6-bisphosphatase.</text>
</comment>
<dbReference type="InterPro" id="IPR013144">
    <property type="entry name" value="CRA_dom"/>
</dbReference>
<keyword evidence="6" id="KW-0862">Zinc</keyword>
<dbReference type="InterPro" id="IPR037683">
    <property type="entry name" value="Rmd5_dRing"/>
</dbReference>
<keyword evidence="4" id="KW-0479">Metal-binding</keyword>
<comment type="caution">
    <text evidence="10">The sequence shown here is derived from an EMBL/GenBank/DDBJ whole genome shotgun (WGS) entry which is preliminary data.</text>
</comment>
<evidence type="ECO:0000256" key="3">
    <source>
        <dbReference type="ARBA" id="ARBA00022490"/>
    </source>
</evidence>
<dbReference type="InterPro" id="IPR045098">
    <property type="entry name" value="Fyv10_fam"/>
</dbReference>
<evidence type="ECO:0000256" key="7">
    <source>
        <dbReference type="PROSITE-ProRule" id="PRU01215"/>
    </source>
</evidence>
<dbReference type="Pfam" id="PF10607">
    <property type="entry name" value="CTLH"/>
    <property type="match status" value="1"/>
</dbReference>
<dbReference type="InterPro" id="IPR006594">
    <property type="entry name" value="LisH"/>
</dbReference>
<dbReference type="PANTHER" id="PTHR12170">
    <property type="entry name" value="MACROPHAGE ERYTHROBLAST ATTACHER-RELATED"/>
    <property type="match status" value="1"/>
</dbReference>
<evidence type="ECO:0008006" key="12">
    <source>
        <dbReference type="Google" id="ProtNLM"/>
    </source>
</evidence>
<comment type="subcellular location">
    <subcellularLocation>
        <location evidence="2">Cytoplasm</location>
    </subcellularLocation>
</comment>